<keyword evidence="3 5" id="KW-0728">SH3 domain</keyword>
<evidence type="ECO:0000256" key="4">
    <source>
        <dbReference type="ARBA" id="ARBA00023239"/>
    </source>
</evidence>
<keyword evidence="4" id="KW-0456">Lyase</keyword>
<dbReference type="InterPro" id="IPR042183">
    <property type="entry name" value="MmgE/PrpD_sf_1"/>
</dbReference>
<dbReference type="Proteomes" id="UP001243330">
    <property type="component" value="Unassembled WGS sequence"/>
</dbReference>
<dbReference type="SUPFAM" id="SSF50044">
    <property type="entry name" value="SH3-domain"/>
    <property type="match status" value="1"/>
</dbReference>
<comment type="similarity">
    <text evidence="1">Belongs to the PrpD family.</text>
</comment>
<dbReference type="FunFam" id="1.10.4100.10:FF:000001">
    <property type="entry name" value="2-methylcitrate dehydratase"/>
    <property type="match status" value="1"/>
</dbReference>
<feature type="domain" description="SH3" evidence="7">
    <location>
        <begin position="735"/>
        <end position="796"/>
    </location>
</feature>
<dbReference type="InterPro" id="IPR036148">
    <property type="entry name" value="MmgE/PrpD_sf"/>
</dbReference>
<dbReference type="NCBIfam" id="NF006943">
    <property type="entry name" value="PRK09425.1"/>
    <property type="match status" value="1"/>
</dbReference>
<reference evidence="8" key="1">
    <citation type="submission" date="2023-01" db="EMBL/GenBank/DDBJ databases">
        <title>Colletotrichum chrysophilum M932 genome sequence.</title>
        <authorList>
            <person name="Baroncelli R."/>
        </authorList>
    </citation>
    <scope>NUCLEOTIDE SEQUENCE</scope>
    <source>
        <strain evidence="8">M932</strain>
    </source>
</reference>
<dbReference type="EMBL" id="JAQOWY010000355">
    <property type="protein sequence ID" value="KAK1843502.1"/>
    <property type="molecule type" value="Genomic_DNA"/>
</dbReference>
<dbReference type="Gene3D" id="1.10.4100.10">
    <property type="entry name" value="2-methylcitrate dehydratase PrpD"/>
    <property type="match status" value="1"/>
</dbReference>
<dbReference type="Pfam" id="PF19305">
    <property type="entry name" value="MmgE_PrpD_C"/>
    <property type="match status" value="1"/>
</dbReference>
<dbReference type="InterPro" id="IPR042188">
    <property type="entry name" value="MmgE/PrpD_sf_2"/>
</dbReference>
<comment type="subunit">
    <text evidence="2">Monomer.</text>
</comment>
<dbReference type="FunFam" id="3.30.1330.120:FF:000001">
    <property type="entry name" value="2-methylcitrate dehydratase"/>
    <property type="match status" value="1"/>
</dbReference>
<dbReference type="Gene3D" id="2.30.30.40">
    <property type="entry name" value="SH3 Domains"/>
    <property type="match status" value="1"/>
</dbReference>
<feature type="region of interest" description="Disordered" evidence="6">
    <location>
        <begin position="670"/>
        <end position="732"/>
    </location>
</feature>
<dbReference type="Gene3D" id="3.30.1330.120">
    <property type="entry name" value="2-methylcitrate dehydratase PrpD"/>
    <property type="match status" value="1"/>
</dbReference>
<accession>A0AAD9ABA4</accession>
<dbReference type="PANTHER" id="PTHR16943:SF16">
    <property type="entry name" value="2-METHYLCITRATE DEHYDRATASE-RELATED"/>
    <property type="match status" value="1"/>
</dbReference>
<evidence type="ECO:0000256" key="1">
    <source>
        <dbReference type="ARBA" id="ARBA00006174"/>
    </source>
</evidence>
<dbReference type="SMART" id="SM00326">
    <property type="entry name" value="SH3"/>
    <property type="match status" value="1"/>
</dbReference>
<evidence type="ECO:0000313" key="9">
    <source>
        <dbReference type="Proteomes" id="UP001243330"/>
    </source>
</evidence>
<protein>
    <submittedName>
        <fullName evidence="8">2-methylcitrate dehydratase</fullName>
    </submittedName>
</protein>
<dbReference type="Pfam" id="PF00018">
    <property type="entry name" value="SH3_1"/>
    <property type="match status" value="1"/>
</dbReference>
<sequence length="898" mass="98349">MSAALNRGLRTASRSLRLQSRSVRLATPLRAGVASTNFAAFPTTRSASQHSSNFSTASARQSAAPAMAESREYDPEIKDIASYVQNYKVDSDLAFDTARWVFLDTLGCGLEGLRFKECAKLLGPIVPGTVVPNGPKVPGTDFQLDPVNAAFNIGAMIRWLDYNDCWLAAEWGHPSDNLGAILAVADWITRTNKAGGNIAGGKQFTIRDVLEGMIKAHEIQGCLALLNSYNRVGLDHVVLVKVASTAVVSKMLGLNEKQIADAVTQAWVDGQSLRTYRHSPNTMSRKSWAAGDACQRAVNLALKVMKGEQGIPTVLSAPVWGFYDVLFKGNKFEFQRPYGSYVMENVLFKVSYPAEFHSQTAVEASSKIHQKLKSMGKSAADIKGVTCRTHEACIRIIDKQFKPMDNFADRDHCIQYMASVMLVFGRLEATDYVDGSEAATSPLVESLRQKIKCVEDPQYTKDYHDPALRTISNALTVELNDGTVLEEVVVEAPLGHRLRREEAKPEILKKYKRHLEPHFDATKVKQLVDLGLDPKKLEATPVDEYVDLYVNKNSKPAKFPPDSDKCYFECREPAGLCNTALRDSSRHDWLSRKGNDRQAPFPELDGLGGFVQWTVGSPVLLKWGYPAGNMDRQTIIETNRSLRTIKNELENLLEKGVITEETYDNIHATLPSETPLHGAASRAAPNASTPVQNNPTAPPTNAMAALNVQPTASPAPPSYNQTGPPSLPSRTPEKPILAHARALYRYAGADARDVAFERDDRIAIHEYMNQDWWMGKNLRTGQEGIFPKTYVLVEQDSAKGAFAPQPYAPPQAQWAPQQPQYAPQQPVYGQPPQGPPPQQNPYNADAPPAAVANEQTNTEGSGGGKAGEMGKKFGKKLGNAAIFGAGATIGSNIVNSIF</sequence>
<dbReference type="InterPro" id="IPR036028">
    <property type="entry name" value="SH3-like_dom_sf"/>
</dbReference>
<dbReference type="PANTHER" id="PTHR16943">
    <property type="entry name" value="2-METHYLCITRATE DEHYDRATASE-RELATED"/>
    <property type="match status" value="1"/>
</dbReference>
<dbReference type="NCBIfam" id="TIGR02330">
    <property type="entry name" value="prpD"/>
    <property type="match status" value="1"/>
</dbReference>
<evidence type="ECO:0000259" key="7">
    <source>
        <dbReference type="PROSITE" id="PS50002"/>
    </source>
</evidence>
<dbReference type="InterPro" id="IPR005656">
    <property type="entry name" value="MmgE_PrpD"/>
</dbReference>
<dbReference type="GO" id="GO:0019679">
    <property type="term" value="P:propionate metabolic process, methylcitrate cycle"/>
    <property type="evidence" value="ECO:0007669"/>
    <property type="project" value="InterPro"/>
</dbReference>
<dbReference type="AlphaFoldDB" id="A0AAD9ABA4"/>
<evidence type="ECO:0000256" key="5">
    <source>
        <dbReference type="PROSITE-ProRule" id="PRU00192"/>
    </source>
</evidence>
<dbReference type="GO" id="GO:0047547">
    <property type="term" value="F:2-methylcitrate dehydratase activity"/>
    <property type="evidence" value="ECO:0007669"/>
    <property type="project" value="InterPro"/>
</dbReference>
<gene>
    <name evidence="8" type="ORF">CCHR01_13884</name>
</gene>
<evidence type="ECO:0000256" key="2">
    <source>
        <dbReference type="ARBA" id="ARBA00011245"/>
    </source>
</evidence>
<feature type="region of interest" description="Disordered" evidence="6">
    <location>
        <begin position="802"/>
        <end position="848"/>
    </location>
</feature>
<dbReference type="InterPro" id="IPR001452">
    <property type="entry name" value="SH3_domain"/>
</dbReference>
<dbReference type="Pfam" id="PF03972">
    <property type="entry name" value="MmgE_PrpD_N"/>
    <property type="match status" value="1"/>
</dbReference>
<dbReference type="CDD" id="cd00174">
    <property type="entry name" value="SH3"/>
    <property type="match status" value="1"/>
</dbReference>
<evidence type="ECO:0000313" key="8">
    <source>
        <dbReference type="EMBL" id="KAK1843502.1"/>
    </source>
</evidence>
<keyword evidence="9" id="KW-1185">Reference proteome</keyword>
<evidence type="ECO:0000256" key="3">
    <source>
        <dbReference type="ARBA" id="ARBA00022443"/>
    </source>
</evidence>
<name>A0AAD9ABA4_9PEZI</name>
<dbReference type="GO" id="GO:0005739">
    <property type="term" value="C:mitochondrion"/>
    <property type="evidence" value="ECO:0007669"/>
    <property type="project" value="TreeGrafter"/>
</dbReference>
<dbReference type="SUPFAM" id="SSF103378">
    <property type="entry name" value="2-methylcitrate dehydratase PrpD"/>
    <property type="match status" value="1"/>
</dbReference>
<proteinExistence type="inferred from homology"/>
<feature type="compositionally biased region" description="Low complexity" evidence="6">
    <location>
        <begin position="689"/>
        <end position="707"/>
    </location>
</feature>
<feature type="compositionally biased region" description="Low complexity" evidence="6">
    <location>
        <begin position="810"/>
        <end position="831"/>
    </location>
</feature>
<feature type="compositionally biased region" description="Polar residues" evidence="6">
    <location>
        <begin position="708"/>
        <end position="724"/>
    </location>
</feature>
<comment type="caution">
    <text evidence="8">The sequence shown here is derived from an EMBL/GenBank/DDBJ whole genome shotgun (WGS) entry which is preliminary data.</text>
</comment>
<dbReference type="InterPro" id="IPR045336">
    <property type="entry name" value="MmgE_PrpD_N"/>
</dbReference>
<evidence type="ECO:0000256" key="6">
    <source>
        <dbReference type="SAM" id="MobiDB-lite"/>
    </source>
</evidence>
<dbReference type="GO" id="GO:0051537">
    <property type="term" value="F:2 iron, 2 sulfur cluster binding"/>
    <property type="evidence" value="ECO:0007669"/>
    <property type="project" value="InterPro"/>
</dbReference>
<dbReference type="InterPro" id="IPR045337">
    <property type="entry name" value="MmgE_PrpD_C"/>
</dbReference>
<dbReference type="PROSITE" id="PS50002">
    <property type="entry name" value="SH3"/>
    <property type="match status" value="1"/>
</dbReference>
<organism evidence="8 9">
    <name type="scientific">Colletotrichum chrysophilum</name>
    <dbReference type="NCBI Taxonomy" id="1836956"/>
    <lineage>
        <taxon>Eukaryota</taxon>
        <taxon>Fungi</taxon>
        <taxon>Dikarya</taxon>
        <taxon>Ascomycota</taxon>
        <taxon>Pezizomycotina</taxon>
        <taxon>Sordariomycetes</taxon>
        <taxon>Hypocreomycetidae</taxon>
        <taxon>Glomerellales</taxon>
        <taxon>Glomerellaceae</taxon>
        <taxon>Colletotrichum</taxon>
        <taxon>Colletotrichum gloeosporioides species complex</taxon>
    </lineage>
</organism>
<dbReference type="InterPro" id="IPR012705">
    <property type="entry name" value="2Me_IsoCit_deHydtase_PrpD"/>
</dbReference>